<sequence length="256" mass="28852">MSQRLSVVMIAKNAADLLPDCLASVAWADEIILLDSGSQDATSEVARAAGVKVFTDTNWQGYGIQRQKAQRFASGDYVLMIDTDERVTPELAQSIRAVLDAPQPDAVYSIARRNFFLGRFMRHSGWYPDRVMRLYPRERYQYNASLVHESLDTQGAKVIELKGDLLHLTCRDFASFQRKQLNYATAWAQERHQKGKKASLAGIFTHTLGAFLKTLLLRGGVLDGKQGWLLAVVNAQYTFNKYTELWALNHGYSEKA</sequence>
<dbReference type="PANTHER" id="PTHR43630">
    <property type="entry name" value="POLY-BETA-1,6-N-ACETYL-D-GLUCOSAMINE SYNTHASE"/>
    <property type="match status" value="1"/>
</dbReference>
<dbReference type="InterPro" id="IPR001173">
    <property type="entry name" value="Glyco_trans_2-like"/>
</dbReference>
<feature type="domain" description="Glycosyltransferase 2-like" evidence="2">
    <location>
        <begin position="6"/>
        <end position="131"/>
    </location>
</feature>
<protein>
    <submittedName>
        <fullName evidence="3">LPS biosynthesis protein</fullName>
    </submittedName>
</protein>
<evidence type="ECO:0000313" key="4">
    <source>
        <dbReference type="Proteomes" id="UP001320460"/>
    </source>
</evidence>
<dbReference type="InterPro" id="IPR029044">
    <property type="entry name" value="Nucleotide-diphossugar_trans"/>
</dbReference>
<proteinExistence type="inferred from homology"/>
<dbReference type="Proteomes" id="UP001320460">
    <property type="component" value="Chromosome"/>
</dbReference>
<dbReference type="SUPFAM" id="SSF53448">
    <property type="entry name" value="Nucleotide-diphospho-sugar transferases"/>
    <property type="match status" value="1"/>
</dbReference>
<dbReference type="PANTHER" id="PTHR43630:SF2">
    <property type="entry name" value="GLYCOSYLTRANSFERASE"/>
    <property type="match status" value="1"/>
</dbReference>
<dbReference type="EMBL" id="AP025334">
    <property type="protein sequence ID" value="BDD48637.1"/>
    <property type="molecule type" value="Genomic_DNA"/>
</dbReference>
<reference evidence="3 4" key="1">
    <citation type="submission" date="2021-12" db="EMBL/GenBank/DDBJ databases">
        <title>Complete genome sequence of Phytobacter diazotrophicus TA9734.</title>
        <authorList>
            <person name="Kubota H."/>
            <person name="Nakayama Y."/>
            <person name="Ariyoshi T."/>
        </authorList>
    </citation>
    <scope>NUCLEOTIDE SEQUENCE [LARGE SCALE GENOMIC DNA]</scope>
    <source>
        <strain evidence="3 4">TA9734</strain>
    </source>
</reference>
<gene>
    <name evidence="3" type="ORF">PDTA9734_01240</name>
</gene>
<dbReference type="RefSeq" id="WP_039080118.1">
    <property type="nucleotide sequence ID" value="NZ_AP025334.1"/>
</dbReference>
<comment type="similarity">
    <text evidence="1">Belongs to the glycosyltransferase 2 family. WaaE/KdtX subfamily.</text>
</comment>
<evidence type="ECO:0000256" key="1">
    <source>
        <dbReference type="ARBA" id="ARBA00038494"/>
    </source>
</evidence>
<dbReference type="Gene3D" id="3.90.550.10">
    <property type="entry name" value="Spore Coat Polysaccharide Biosynthesis Protein SpsA, Chain A"/>
    <property type="match status" value="1"/>
</dbReference>
<accession>A0ABN6LHK4</accession>
<organism evidence="3 4">
    <name type="scientific">Phytobacter diazotrophicus</name>
    <dbReference type="NCBI Taxonomy" id="395631"/>
    <lineage>
        <taxon>Bacteria</taxon>
        <taxon>Pseudomonadati</taxon>
        <taxon>Pseudomonadota</taxon>
        <taxon>Gammaproteobacteria</taxon>
        <taxon>Enterobacterales</taxon>
        <taxon>Enterobacteriaceae</taxon>
        <taxon>Phytobacter</taxon>
    </lineage>
</organism>
<keyword evidence="4" id="KW-1185">Reference proteome</keyword>
<dbReference type="Pfam" id="PF00535">
    <property type="entry name" value="Glycos_transf_2"/>
    <property type="match status" value="1"/>
</dbReference>
<evidence type="ECO:0000259" key="2">
    <source>
        <dbReference type="Pfam" id="PF00535"/>
    </source>
</evidence>
<name>A0ABN6LHK4_9ENTR</name>
<evidence type="ECO:0000313" key="3">
    <source>
        <dbReference type="EMBL" id="BDD48637.1"/>
    </source>
</evidence>
<dbReference type="CDD" id="cd02511">
    <property type="entry name" value="Beta4Glucosyltransferase"/>
    <property type="match status" value="1"/>
</dbReference>